<dbReference type="AlphaFoldDB" id="A0AAW1KU88"/>
<dbReference type="EMBL" id="JBDFQZ010000005">
    <property type="protein sequence ID" value="KAK9724303.1"/>
    <property type="molecule type" value="Genomic_DNA"/>
</dbReference>
<feature type="region of interest" description="Disordered" evidence="1">
    <location>
        <begin position="181"/>
        <end position="205"/>
    </location>
</feature>
<dbReference type="PANTHER" id="PTHR33018">
    <property type="entry name" value="OS10G0338966 PROTEIN-RELATED"/>
    <property type="match status" value="1"/>
</dbReference>
<dbReference type="Proteomes" id="UP001443914">
    <property type="component" value="Unassembled WGS sequence"/>
</dbReference>
<reference evidence="2" key="1">
    <citation type="submission" date="2024-03" db="EMBL/GenBank/DDBJ databases">
        <title>WGS assembly of Saponaria officinalis var. Norfolk2.</title>
        <authorList>
            <person name="Jenkins J."/>
            <person name="Shu S."/>
            <person name="Grimwood J."/>
            <person name="Barry K."/>
            <person name="Goodstein D."/>
            <person name="Schmutz J."/>
            <person name="Leebens-Mack J."/>
            <person name="Osbourn A."/>
        </authorList>
    </citation>
    <scope>NUCLEOTIDE SEQUENCE [LARGE SCALE GENOMIC DNA]</scope>
    <source>
        <strain evidence="2">JIC</strain>
    </source>
</reference>
<proteinExistence type="predicted"/>
<feature type="region of interest" description="Disordered" evidence="1">
    <location>
        <begin position="25"/>
        <end position="49"/>
    </location>
</feature>
<evidence type="ECO:0000256" key="1">
    <source>
        <dbReference type="SAM" id="MobiDB-lite"/>
    </source>
</evidence>
<sequence length="205" mass="23661">MDIWKHIKVEYWRLFQQIKTMSPAKRKRDKAIESAKKNEHHHHLGQNDFNTAREIWTKDGFYLGSTRTEASSGTRTGSTSDVTIDVNRANNWFCAMHSKLELREKQIQGEFILEGDKDRLYYALGEKEDHPRRARGLGGVNISIKQAFGASTKAINNELREELRNDMMSFLRQMGLKLPDDRDISPDHPLINQPQPSLPSLVKET</sequence>
<gene>
    <name evidence="2" type="ORF">RND81_05G062300</name>
</gene>
<dbReference type="PANTHER" id="PTHR33018:SF34">
    <property type="entry name" value="OS02G0472350 PROTEIN"/>
    <property type="match status" value="1"/>
</dbReference>
<protein>
    <submittedName>
        <fullName evidence="2">Uncharacterized protein</fullName>
    </submittedName>
</protein>
<organism evidence="2 3">
    <name type="scientific">Saponaria officinalis</name>
    <name type="common">Common soapwort</name>
    <name type="synonym">Lychnis saponaria</name>
    <dbReference type="NCBI Taxonomy" id="3572"/>
    <lineage>
        <taxon>Eukaryota</taxon>
        <taxon>Viridiplantae</taxon>
        <taxon>Streptophyta</taxon>
        <taxon>Embryophyta</taxon>
        <taxon>Tracheophyta</taxon>
        <taxon>Spermatophyta</taxon>
        <taxon>Magnoliopsida</taxon>
        <taxon>eudicotyledons</taxon>
        <taxon>Gunneridae</taxon>
        <taxon>Pentapetalae</taxon>
        <taxon>Caryophyllales</taxon>
        <taxon>Caryophyllaceae</taxon>
        <taxon>Caryophylleae</taxon>
        <taxon>Saponaria</taxon>
    </lineage>
</organism>
<comment type="caution">
    <text evidence="2">The sequence shown here is derived from an EMBL/GenBank/DDBJ whole genome shotgun (WGS) entry which is preliminary data.</text>
</comment>
<evidence type="ECO:0000313" key="2">
    <source>
        <dbReference type="EMBL" id="KAK9724303.1"/>
    </source>
</evidence>
<accession>A0AAW1KU88</accession>
<keyword evidence="3" id="KW-1185">Reference proteome</keyword>
<name>A0AAW1KU88_SAPOF</name>
<evidence type="ECO:0000313" key="3">
    <source>
        <dbReference type="Proteomes" id="UP001443914"/>
    </source>
</evidence>